<gene>
    <name evidence="6" type="ORF">IRJ41_016923</name>
</gene>
<dbReference type="InterPro" id="IPR007110">
    <property type="entry name" value="Ig-like_dom"/>
</dbReference>
<dbReference type="SMART" id="SM00409">
    <property type="entry name" value="IG"/>
    <property type="match status" value="7"/>
</dbReference>
<dbReference type="InterPro" id="IPR003599">
    <property type="entry name" value="Ig_sub"/>
</dbReference>
<evidence type="ECO:0000256" key="3">
    <source>
        <dbReference type="SAM" id="Phobius"/>
    </source>
</evidence>
<keyword evidence="2" id="KW-1015">Disulfide bond</keyword>
<dbReference type="InterPro" id="IPR003598">
    <property type="entry name" value="Ig_sub2"/>
</dbReference>
<dbReference type="SMART" id="SM00408">
    <property type="entry name" value="IGc2"/>
    <property type="match status" value="6"/>
</dbReference>
<feature type="signal peptide" evidence="4">
    <location>
        <begin position="1"/>
        <end position="15"/>
    </location>
</feature>
<feature type="domain" description="Ig-like" evidence="5">
    <location>
        <begin position="483"/>
        <end position="557"/>
    </location>
</feature>
<evidence type="ECO:0000256" key="2">
    <source>
        <dbReference type="ARBA" id="ARBA00023157"/>
    </source>
</evidence>
<evidence type="ECO:0000313" key="6">
    <source>
        <dbReference type="EMBL" id="KAI7794616.1"/>
    </source>
</evidence>
<keyword evidence="3" id="KW-0812">Transmembrane</keyword>
<dbReference type="EMBL" id="JAFHDT010000021">
    <property type="protein sequence ID" value="KAI7794616.1"/>
    <property type="molecule type" value="Genomic_DNA"/>
</dbReference>
<evidence type="ECO:0000256" key="4">
    <source>
        <dbReference type="SAM" id="SignalP"/>
    </source>
</evidence>
<evidence type="ECO:0000259" key="5">
    <source>
        <dbReference type="PROSITE" id="PS50835"/>
    </source>
</evidence>
<keyword evidence="3" id="KW-0472">Membrane</keyword>
<dbReference type="InterPro" id="IPR036179">
    <property type="entry name" value="Ig-like_dom_sf"/>
</dbReference>
<dbReference type="PANTHER" id="PTHR11481:SF112">
    <property type="entry name" value="FC RECEPTOR-LIKE PROTEIN 4-RELATED"/>
    <property type="match status" value="1"/>
</dbReference>
<protein>
    <submittedName>
        <fullName evidence="6">Titin-like</fullName>
    </submittedName>
</protein>
<dbReference type="PROSITE" id="PS50835">
    <property type="entry name" value="IG_LIKE"/>
    <property type="match status" value="8"/>
</dbReference>
<reference evidence="6" key="1">
    <citation type="submission" date="2021-02" db="EMBL/GenBank/DDBJ databases">
        <title>Comparative genomics reveals that relaxation of natural selection precedes convergent phenotypic evolution of cavefish.</title>
        <authorList>
            <person name="Peng Z."/>
        </authorList>
    </citation>
    <scope>NUCLEOTIDE SEQUENCE</scope>
    <source>
        <tissue evidence="6">Muscle</tissue>
    </source>
</reference>
<feature type="domain" description="Ig-like" evidence="5">
    <location>
        <begin position="32"/>
        <end position="114"/>
    </location>
</feature>
<comment type="caution">
    <text evidence="6">The sequence shown here is derived from an EMBL/GenBank/DDBJ whole genome shotgun (WGS) entry which is preliminary data.</text>
</comment>
<feature type="chain" id="PRO_5040809018" evidence="4">
    <location>
        <begin position="16"/>
        <end position="866"/>
    </location>
</feature>
<dbReference type="InterPro" id="IPR050488">
    <property type="entry name" value="Ig_Fc_receptor"/>
</dbReference>
<feature type="domain" description="Ig-like" evidence="5">
    <location>
        <begin position="121"/>
        <end position="203"/>
    </location>
</feature>
<dbReference type="PANTHER" id="PTHR11481">
    <property type="entry name" value="IMMUNOGLOBULIN FC RECEPTOR"/>
    <property type="match status" value="1"/>
</dbReference>
<dbReference type="Pfam" id="PF13927">
    <property type="entry name" value="Ig_3"/>
    <property type="match status" value="1"/>
</dbReference>
<feature type="domain" description="Ig-like" evidence="5">
    <location>
        <begin position="386"/>
        <end position="466"/>
    </location>
</feature>
<dbReference type="Pfam" id="PF13895">
    <property type="entry name" value="Ig_2"/>
    <property type="match status" value="5"/>
</dbReference>
<evidence type="ECO:0000256" key="1">
    <source>
        <dbReference type="ARBA" id="ARBA00022729"/>
    </source>
</evidence>
<dbReference type="Proteomes" id="UP001059041">
    <property type="component" value="Linkage Group LG21"/>
</dbReference>
<feature type="domain" description="Ig-like" evidence="5">
    <location>
        <begin position="575"/>
        <end position="655"/>
    </location>
</feature>
<organism evidence="6 7">
    <name type="scientific">Triplophysa rosa</name>
    <name type="common">Cave loach</name>
    <dbReference type="NCBI Taxonomy" id="992332"/>
    <lineage>
        <taxon>Eukaryota</taxon>
        <taxon>Metazoa</taxon>
        <taxon>Chordata</taxon>
        <taxon>Craniata</taxon>
        <taxon>Vertebrata</taxon>
        <taxon>Euteleostomi</taxon>
        <taxon>Actinopterygii</taxon>
        <taxon>Neopterygii</taxon>
        <taxon>Teleostei</taxon>
        <taxon>Ostariophysi</taxon>
        <taxon>Cypriniformes</taxon>
        <taxon>Nemacheilidae</taxon>
        <taxon>Triplophysa</taxon>
    </lineage>
</organism>
<accession>A0A9W7TDP4</accession>
<dbReference type="InterPro" id="IPR013783">
    <property type="entry name" value="Ig-like_fold"/>
</dbReference>
<keyword evidence="3" id="KW-1133">Transmembrane helix</keyword>
<feature type="domain" description="Ig-like" evidence="5">
    <location>
        <begin position="676"/>
        <end position="725"/>
    </location>
</feature>
<dbReference type="GO" id="GO:0006955">
    <property type="term" value="P:immune response"/>
    <property type="evidence" value="ECO:0007669"/>
    <property type="project" value="TreeGrafter"/>
</dbReference>
<name>A0A9W7TDP4_TRIRA</name>
<dbReference type="GO" id="GO:0004888">
    <property type="term" value="F:transmembrane signaling receptor activity"/>
    <property type="evidence" value="ECO:0007669"/>
    <property type="project" value="TreeGrafter"/>
</dbReference>
<feature type="domain" description="Ig-like" evidence="5">
    <location>
        <begin position="299"/>
        <end position="381"/>
    </location>
</feature>
<dbReference type="AlphaFoldDB" id="A0A9W7TDP4"/>
<sequence>MEMFQIIFLTVAVSAQVSPPTVKPVTTNRAIPTAKLTLEPALAVFYPSDNVTLKCEIEGSSDDWSYKWRNNKGFLQESKSRLEITLKSMDDSGEYTCQPFIKDRVTAEMSSAVTLQVNAIPTAKLTLEPALAVFYPSENVTLKCEIEGSSDDWSYKWRNNKGFLQESKSPLEITLKSMDDSGEYTCQPFIKDRVTTEMSSAVTLQVNETPRPKLTADPNWTEFFPNETITLTCGFDGNSDGWSFEWLKINETLKTSSTLTITAKPSDSGRYSCKGKLRSVVSQQSDAFQLNVKDQWPKPNLTQSQNVQVFYKGETITFNCKVEVRSLNLEYLFFRDSVQIHANTSNSFSIQSAQVSHSGKYLCQVKRRTLSSGQSDVRTVTVKEIPQAQLNSEWKDAFPGETVSLQCVIPGVSENWIYMWFRNEKTVSSGPDTNVYGNTLSLSVKSHHTGLYMYVCQAQLERRSVTSAKSTQHSLNIYEPPQPKLSIESEWKMFYRSEKITLKCSINKNPNDWLYEWYKNKSPLPEAKDTLLINSADISHSGSYKCKGKHQQRSKVTTSETQALQIHIYDKTPKPDIKEHPSFEFFYTDERIHLDCNMSGDGWEYHWNKDSKPTQPSITNTNYTINSASLHHTGVYKCEAKRGDFSIYSEPLKVEVQARLSAVLTLGTELSDIMAGSVLTLRCEVSDGKEWNYTWSENGQELNESSHTLKVKATEDTIKNEFKCRGKRTVRPLYSSWSEGFVANNTVFKRKILLAISGFFICCIVILIIGCIVLKITRKPVKKETLCEDLFISMADSKNQATTPLMEYMENKPKENESEEKEELIMDHISVTHVDGVIKGKDSPSAEANGLTSFKGIDKVWQICSI</sequence>
<keyword evidence="1 4" id="KW-0732">Signal</keyword>
<feature type="transmembrane region" description="Helical" evidence="3">
    <location>
        <begin position="752"/>
        <end position="774"/>
    </location>
</feature>
<dbReference type="GO" id="GO:0009897">
    <property type="term" value="C:external side of plasma membrane"/>
    <property type="evidence" value="ECO:0007669"/>
    <property type="project" value="TreeGrafter"/>
</dbReference>
<evidence type="ECO:0000313" key="7">
    <source>
        <dbReference type="Proteomes" id="UP001059041"/>
    </source>
</evidence>
<proteinExistence type="predicted"/>
<dbReference type="SUPFAM" id="SSF48726">
    <property type="entry name" value="Immunoglobulin"/>
    <property type="match status" value="8"/>
</dbReference>
<dbReference type="GO" id="GO:0007166">
    <property type="term" value="P:cell surface receptor signaling pathway"/>
    <property type="evidence" value="ECO:0007669"/>
    <property type="project" value="TreeGrafter"/>
</dbReference>
<dbReference type="Gene3D" id="2.60.40.10">
    <property type="entry name" value="Immunoglobulins"/>
    <property type="match status" value="8"/>
</dbReference>
<feature type="domain" description="Ig-like" evidence="5">
    <location>
        <begin position="212"/>
        <end position="273"/>
    </location>
</feature>
<keyword evidence="7" id="KW-1185">Reference proteome</keyword>